<evidence type="ECO:0000313" key="6">
    <source>
        <dbReference type="Proteomes" id="UP000467132"/>
    </source>
</evidence>
<dbReference type="InterPro" id="IPR036890">
    <property type="entry name" value="HATPase_C_sf"/>
</dbReference>
<dbReference type="InterPro" id="IPR005467">
    <property type="entry name" value="His_kinase_dom"/>
</dbReference>
<keyword evidence="1" id="KW-0808">Transferase</keyword>
<comment type="caution">
    <text evidence="5">The sequence shown here is derived from an EMBL/GenBank/DDBJ whole genome shotgun (WGS) entry which is preliminary data.</text>
</comment>
<dbReference type="GO" id="GO:0042802">
    <property type="term" value="F:identical protein binding"/>
    <property type="evidence" value="ECO:0007669"/>
    <property type="project" value="TreeGrafter"/>
</dbReference>
<dbReference type="GO" id="GO:0000160">
    <property type="term" value="P:phosphorelay signal transduction system"/>
    <property type="evidence" value="ECO:0007669"/>
    <property type="project" value="UniProtKB-KW"/>
</dbReference>
<feature type="domain" description="Histidine kinase" evidence="4">
    <location>
        <begin position="354"/>
        <end position="542"/>
    </location>
</feature>
<dbReference type="Pfam" id="PF02518">
    <property type="entry name" value="HATPase_c"/>
    <property type="match status" value="1"/>
</dbReference>
<dbReference type="OrthoDB" id="1634477at2"/>
<evidence type="ECO:0000256" key="2">
    <source>
        <dbReference type="ARBA" id="ARBA00023012"/>
    </source>
</evidence>
<feature type="transmembrane region" description="Helical" evidence="3">
    <location>
        <begin position="17"/>
        <end position="37"/>
    </location>
</feature>
<dbReference type="AlphaFoldDB" id="A0A845QXK6"/>
<dbReference type="InterPro" id="IPR003594">
    <property type="entry name" value="HATPase_dom"/>
</dbReference>
<evidence type="ECO:0000259" key="4">
    <source>
        <dbReference type="PROSITE" id="PS50109"/>
    </source>
</evidence>
<keyword evidence="1" id="KW-0418">Kinase</keyword>
<evidence type="ECO:0000256" key="1">
    <source>
        <dbReference type="ARBA" id="ARBA00022777"/>
    </source>
</evidence>
<dbReference type="SUPFAM" id="SSF55874">
    <property type="entry name" value="ATPase domain of HSP90 chaperone/DNA topoisomerase II/histidine kinase"/>
    <property type="match status" value="1"/>
</dbReference>
<dbReference type="EMBL" id="QXXA01000007">
    <property type="protein sequence ID" value="NBI06724.1"/>
    <property type="molecule type" value="Genomic_DNA"/>
</dbReference>
<reference evidence="5 6" key="1">
    <citation type="submission" date="2018-08" db="EMBL/GenBank/DDBJ databases">
        <title>Murine metabolic-syndrome-specific gut microbial biobank.</title>
        <authorList>
            <person name="Liu C."/>
        </authorList>
    </citation>
    <scope>NUCLEOTIDE SEQUENCE [LARGE SCALE GENOMIC DNA]</scope>
    <source>
        <strain evidence="5 6">583</strain>
    </source>
</reference>
<evidence type="ECO:0000313" key="5">
    <source>
        <dbReference type="EMBL" id="NBI06724.1"/>
    </source>
</evidence>
<evidence type="ECO:0000256" key="3">
    <source>
        <dbReference type="SAM" id="Phobius"/>
    </source>
</evidence>
<proteinExistence type="predicted"/>
<dbReference type="PANTHER" id="PTHR40448:SF1">
    <property type="entry name" value="TWO-COMPONENT SENSOR HISTIDINE KINASE"/>
    <property type="match status" value="1"/>
</dbReference>
<dbReference type="SMART" id="SM00387">
    <property type="entry name" value="HATPase_c"/>
    <property type="match status" value="1"/>
</dbReference>
<dbReference type="Pfam" id="PF14689">
    <property type="entry name" value="SPOB_a"/>
    <property type="match status" value="1"/>
</dbReference>
<dbReference type="Gene3D" id="3.30.565.10">
    <property type="entry name" value="Histidine kinase-like ATPase, C-terminal domain"/>
    <property type="match status" value="1"/>
</dbReference>
<dbReference type="PANTHER" id="PTHR40448">
    <property type="entry name" value="TWO-COMPONENT SENSOR HISTIDINE KINASE"/>
    <property type="match status" value="1"/>
</dbReference>
<accession>A0A845QXK6</accession>
<dbReference type="GO" id="GO:0016301">
    <property type="term" value="F:kinase activity"/>
    <property type="evidence" value="ECO:0007669"/>
    <property type="project" value="UniProtKB-KW"/>
</dbReference>
<feature type="transmembrane region" description="Helical" evidence="3">
    <location>
        <begin position="307"/>
        <end position="328"/>
    </location>
</feature>
<name>A0A845QXK6_9CLOT</name>
<keyword evidence="3" id="KW-0812">Transmembrane</keyword>
<dbReference type="RefSeq" id="WP_160197203.1">
    <property type="nucleotide sequence ID" value="NZ_QXXA01000007.1"/>
</dbReference>
<keyword evidence="3" id="KW-1133">Transmembrane helix</keyword>
<dbReference type="Gene3D" id="1.10.287.130">
    <property type="match status" value="1"/>
</dbReference>
<keyword evidence="3" id="KW-0472">Membrane</keyword>
<dbReference type="InterPro" id="IPR039506">
    <property type="entry name" value="SPOB_a"/>
</dbReference>
<protein>
    <submittedName>
        <fullName evidence="5">GHKL domain-containing protein</fullName>
    </submittedName>
</protein>
<keyword evidence="6" id="KW-1185">Reference proteome</keyword>
<keyword evidence="2" id="KW-0902">Two-component regulatory system</keyword>
<dbReference type="Proteomes" id="UP000467132">
    <property type="component" value="Unassembled WGS sequence"/>
</dbReference>
<organism evidence="5 6">
    <name type="scientific">Senegalia massiliensis</name>
    <dbReference type="NCBI Taxonomy" id="1720316"/>
    <lineage>
        <taxon>Bacteria</taxon>
        <taxon>Bacillati</taxon>
        <taxon>Bacillota</taxon>
        <taxon>Clostridia</taxon>
        <taxon>Eubacteriales</taxon>
        <taxon>Clostridiaceae</taxon>
        <taxon>Senegalia</taxon>
    </lineage>
</organism>
<dbReference type="PROSITE" id="PS50109">
    <property type="entry name" value="HIS_KIN"/>
    <property type="match status" value="1"/>
</dbReference>
<gene>
    <name evidence="5" type="ORF">D3Z33_07605</name>
</gene>
<sequence>MGFLKELINSKIIRKRLIIIIVLLIFIPLILNMIFLYHQNVELLKEERVRALEQTLYKSSQTISYEFKSLQDTIHEIANNNSSNASLYRYNSLEEKYKVRLDAYLHNILVESKNKNKNIESLFFLSNSGEIFSSEDEKIEIDKFLDKDILEDFSKNNNQQKWMYNKKNDLIVINKLSYVLPEAIIEKNGLQGRNKVTQTGLLLGIIKTDQIRSLYNDIPMIDLKDIVIYDNNEKIAYNRKVDYKFTKEIDSIVSSSSNIKTKEFNFDNEKLLLGASKIEGTNGLYLTIIQSLAPISKKSKIFLIDNFILLIFAGLLLALWIISELLFFSKLISDKEITNYKLNIAEDTNTKLRMYKHDFFNQLQIIQGLVEMKENNKAKQYIKGIVKEGTLITKEYKIGIPEIEAVIYSAVNKAKKNNIDVDIDVEKLPDNINIDIYDLSKILTNLLKNSIEALKNTDETYKLLKIEIKEQLGNYIFCIYNNKPLIQESIKDKIFDKNYSTNAKKGRGLGLYIVKKLVEKNNGNVELMIKDGNYFIVKFPIE</sequence>